<dbReference type="GO" id="GO:0004222">
    <property type="term" value="F:metalloendopeptidase activity"/>
    <property type="evidence" value="ECO:0007669"/>
    <property type="project" value="InterPro"/>
</dbReference>
<evidence type="ECO:0000256" key="1">
    <source>
        <dbReference type="ARBA" id="ARBA00007357"/>
    </source>
</evidence>
<name>A0A2I1BS04_ASPN1</name>
<dbReference type="Proteomes" id="UP000234474">
    <property type="component" value="Unassembled WGS sequence"/>
</dbReference>
<dbReference type="AlphaFoldDB" id="A0A2I1BS04"/>
<dbReference type="EMBL" id="MSZS01000042">
    <property type="protein sequence ID" value="PKX88200.1"/>
    <property type="molecule type" value="Genomic_DNA"/>
</dbReference>
<evidence type="ECO:0000259" key="4">
    <source>
        <dbReference type="Pfam" id="PF01431"/>
    </source>
</evidence>
<dbReference type="RefSeq" id="XP_024676795.1">
    <property type="nucleotide sequence ID" value="XM_024830783.1"/>
</dbReference>
<dbReference type="STRING" id="1392255.A0A2I1BS04"/>
<keyword evidence="3" id="KW-1133">Transmembrane helix</keyword>
<dbReference type="SUPFAM" id="SSF55486">
    <property type="entry name" value="Metalloproteases ('zincins'), catalytic domain"/>
    <property type="match status" value="1"/>
</dbReference>
<dbReference type="Pfam" id="PF01431">
    <property type="entry name" value="Peptidase_M13"/>
    <property type="match status" value="1"/>
</dbReference>
<dbReference type="GeneID" id="36538117"/>
<feature type="region of interest" description="Disordered" evidence="2">
    <location>
        <begin position="113"/>
        <end position="134"/>
    </location>
</feature>
<comment type="similarity">
    <text evidence="1">Belongs to the peptidase M13 family.</text>
</comment>
<dbReference type="PANTHER" id="PTHR11733">
    <property type="entry name" value="ZINC METALLOPROTEASE FAMILY M13 NEPRILYSIN-RELATED"/>
    <property type="match status" value="1"/>
</dbReference>
<comment type="caution">
    <text evidence="5">The sequence shown here is derived from an EMBL/GenBank/DDBJ whole genome shotgun (WGS) entry which is preliminary data.</text>
</comment>
<reference evidence="6" key="1">
    <citation type="journal article" date="2018" name="Proc. Natl. Acad. Sci. U.S.A.">
        <title>Linking secondary metabolites to gene clusters through genome sequencing of six diverse Aspergillus species.</title>
        <authorList>
            <person name="Kaerboelling I."/>
            <person name="Vesth T.C."/>
            <person name="Frisvad J.C."/>
            <person name="Nybo J.L."/>
            <person name="Theobald S."/>
            <person name="Kuo A."/>
            <person name="Bowyer P."/>
            <person name="Matsuda Y."/>
            <person name="Mondo S."/>
            <person name="Lyhne E.K."/>
            <person name="Kogle M.E."/>
            <person name="Clum A."/>
            <person name="Lipzen A."/>
            <person name="Salamov A."/>
            <person name="Ngan C.Y."/>
            <person name="Daum C."/>
            <person name="Chiniquy J."/>
            <person name="Barry K."/>
            <person name="LaButti K."/>
            <person name="Haridas S."/>
            <person name="Simmons B.A."/>
            <person name="Magnuson J.K."/>
            <person name="Mortensen U.H."/>
            <person name="Larsen T.O."/>
            <person name="Grigoriev I.V."/>
            <person name="Baker S.E."/>
            <person name="Andersen M.R."/>
        </authorList>
    </citation>
    <scope>NUCLEOTIDE SEQUENCE [LARGE SCALE GENOMIC DNA]</scope>
    <source>
        <strain evidence="6">IBT 16806</strain>
    </source>
</reference>
<evidence type="ECO:0000313" key="6">
    <source>
        <dbReference type="Proteomes" id="UP000234474"/>
    </source>
</evidence>
<protein>
    <submittedName>
        <fullName evidence="5">Zincin</fullName>
    </submittedName>
</protein>
<dbReference type="GO" id="GO:0005886">
    <property type="term" value="C:plasma membrane"/>
    <property type="evidence" value="ECO:0007669"/>
    <property type="project" value="TreeGrafter"/>
</dbReference>
<organism evidence="5 6">
    <name type="scientific">Aspergillus novofumigatus (strain IBT 16806)</name>
    <dbReference type="NCBI Taxonomy" id="1392255"/>
    <lineage>
        <taxon>Eukaryota</taxon>
        <taxon>Fungi</taxon>
        <taxon>Dikarya</taxon>
        <taxon>Ascomycota</taxon>
        <taxon>Pezizomycotina</taxon>
        <taxon>Eurotiomycetes</taxon>
        <taxon>Eurotiomycetidae</taxon>
        <taxon>Eurotiales</taxon>
        <taxon>Aspergillaceae</taxon>
        <taxon>Aspergillus</taxon>
        <taxon>Aspergillus subgen. Fumigati</taxon>
    </lineage>
</organism>
<evidence type="ECO:0000256" key="2">
    <source>
        <dbReference type="SAM" id="MobiDB-lite"/>
    </source>
</evidence>
<sequence length="661" mass="75286">MSYREEMTPSSPPYSHDDSDDAFILRELSTPELEKRRFLYADDHTRDGSLDIDGFDARSFDTPWYRRRGSCFSMIRFAVFSIMIFISIAYYFWSIIPSASISCECRSSLSHSNHRADEPSDSVPPRPVSPRSANHQNVSILARTSSNMFAGAGENGTICGLTRAPCLLGLFMAEAAQMRFDTFWNPQLSHLDALLAQFEDIYSAESAAVWFRMSISQMPVLFLMNFWRYGAGGNGPWCEYSSRWHSTSSCSNRRSPMIVIRTKIVISVGPPDEIGLPTVFRVHRSVERSSWGLCRTGQSEFSVEDIVLFEFEASKCTPDAQTLQDVEKSNILLPQISLSTMVSALSPADFQDRPAWIIIQAYVDQIEDAKTHAPAQVSNKLAWQRPKATTERWRTCIGSLDRGLSWHWDVARRLRKLSIEKVDNIVQKIGYPTKSPNVMDQRTSRGITTSFISPMTPSLRTKWLLRSLILHRAWSKLGKPTDRNEWGMTCTTVNAYYNPPLQEIVFPPVFYGKSAPSFDSTGRHYDQTGNYTDWWDEKTVQRFSKKRAQCFVDQYSNFTNIADAGGLGARSRHWKKRDEASRMAHLPGLFHFSKETLFFIAYGKLVGSRLQAIYTDPHAPKFEELYCEARMANSREFNEAFNCPPRSRVQALVAEVVFSAH</sequence>
<dbReference type="InterPro" id="IPR018497">
    <property type="entry name" value="Peptidase_M13_C"/>
</dbReference>
<accession>A0A2I1BS04</accession>
<dbReference type="GO" id="GO:0016485">
    <property type="term" value="P:protein processing"/>
    <property type="evidence" value="ECO:0007669"/>
    <property type="project" value="TreeGrafter"/>
</dbReference>
<keyword evidence="3" id="KW-0472">Membrane</keyword>
<gene>
    <name evidence="5" type="ORF">P174DRAFT_487526</name>
</gene>
<evidence type="ECO:0000256" key="3">
    <source>
        <dbReference type="SAM" id="Phobius"/>
    </source>
</evidence>
<dbReference type="InterPro" id="IPR024079">
    <property type="entry name" value="MetalloPept_cat_dom_sf"/>
</dbReference>
<dbReference type="Gene3D" id="3.40.390.10">
    <property type="entry name" value="Collagenase (Catalytic Domain)"/>
    <property type="match status" value="2"/>
</dbReference>
<dbReference type="InterPro" id="IPR000718">
    <property type="entry name" value="Peptidase_M13"/>
</dbReference>
<feature type="transmembrane region" description="Helical" evidence="3">
    <location>
        <begin position="74"/>
        <end position="93"/>
    </location>
</feature>
<evidence type="ECO:0000313" key="5">
    <source>
        <dbReference type="EMBL" id="PKX88200.1"/>
    </source>
</evidence>
<feature type="domain" description="Peptidase M13 C-terminal" evidence="4">
    <location>
        <begin position="517"/>
        <end position="648"/>
    </location>
</feature>
<proteinExistence type="inferred from homology"/>
<keyword evidence="3" id="KW-0812">Transmembrane</keyword>
<dbReference type="PROSITE" id="PS51885">
    <property type="entry name" value="NEPRILYSIN"/>
    <property type="match status" value="1"/>
</dbReference>
<dbReference type="OrthoDB" id="6475849at2759"/>
<dbReference type="PANTHER" id="PTHR11733:SF167">
    <property type="entry name" value="FI17812P1-RELATED"/>
    <property type="match status" value="1"/>
</dbReference>
<keyword evidence="6" id="KW-1185">Reference proteome</keyword>
<dbReference type="VEuPathDB" id="FungiDB:P174DRAFT_487526"/>